<dbReference type="PROSITE" id="PS51318">
    <property type="entry name" value="TAT"/>
    <property type="match status" value="1"/>
</dbReference>
<comment type="similarity">
    <text evidence="1">Belongs to the AB hydrolase superfamily.</text>
</comment>
<dbReference type="AlphaFoldDB" id="A0A251Y8L8"/>
<dbReference type="PANTHER" id="PTHR22946:SF9">
    <property type="entry name" value="POLYKETIDE TRANSFERASE AF380"/>
    <property type="match status" value="1"/>
</dbReference>
<dbReference type="InterPro" id="IPR029058">
    <property type="entry name" value="AB_hydrolase_fold"/>
</dbReference>
<sequence>MSPVIPVRRARRLRLAAAATALVAVLAVAAPLAAPAAAHAAEAGTVDEVDVARSDVSGFGGGVVFAPEVPAGTVLGAVVITPGFRDTHADMRWYGEALAAAGYVAFTIDTDGVLDRPGQRERETLAAVDYLTGSSAVSGEVDAARVAVLGYSMGGAGVLRAAQARHELKAVVAVEPFDVPASYPSDTTPTLIITGQADPVAIPFLMGERMYRSIPAPTPKEYVELRGAGHTAGVRTPNDTIRDAATTFLARYLDDDDSVSICPAPAATGPISASMAYCG</sequence>
<proteinExistence type="inferred from homology"/>
<dbReference type="SUPFAM" id="SSF53474">
    <property type="entry name" value="alpha/beta-Hydrolases"/>
    <property type="match status" value="1"/>
</dbReference>
<dbReference type="Gene3D" id="3.40.50.1820">
    <property type="entry name" value="alpha/beta hydrolase"/>
    <property type="match status" value="1"/>
</dbReference>
<dbReference type="EMBL" id="MDJW01000008">
    <property type="protein sequence ID" value="OUE20606.1"/>
    <property type="molecule type" value="Genomic_DNA"/>
</dbReference>
<dbReference type="Pfam" id="PF12740">
    <property type="entry name" value="PETase"/>
    <property type="match status" value="1"/>
</dbReference>
<evidence type="ECO:0000256" key="3">
    <source>
        <dbReference type="SAM" id="SignalP"/>
    </source>
</evidence>
<dbReference type="Proteomes" id="UP000194837">
    <property type="component" value="Unassembled WGS sequence"/>
</dbReference>
<feature type="signal peptide" evidence="3">
    <location>
        <begin position="1"/>
        <end position="40"/>
    </location>
</feature>
<dbReference type="GO" id="GO:0052689">
    <property type="term" value="F:carboxylic ester hydrolase activity"/>
    <property type="evidence" value="ECO:0007669"/>
    <property type="project" value="UniProtKB-ARBA"/>
</dbReference>
<protein>
    <submittedName>
        <fullName evidence="5">Lipase 1</fullName>
    </submittedName>
</protein>
<dbReference type="InterPro" id="IPR041127">
    <property type="entry name" value="PET_hydrolase/cutinase-like"/>
</dbReference>
<dbReference type="PANTHER" id="PTHR22946">
    <property type="entry name" value="DIENELACTONE HYDROLASE DOMAIN-CONTAINING PROTEIN-RELATED"/>
    <property type="match status" value="1"/>
</dbReference>
<evidence type="ECO:0000256" key="2">
    <source>
        <dbReference type="ARBA" id="ARBA00022801"/>
    </source>
</evidence>
<evidence type="ECO:0000259" key="4">
    <source>
        <dbReference type="Pfam" id="PF12740"/>
    </source>
</evidence>
<evidence type="ECO:0000313" key="6">
    <source>
        <dbReference type="Proteomes" id="UP000194837"/>
    </source>
</evidence>
<organism evidence="5 6">
    <name type="scientific">Clavibacter michiganensis</name>
    <dbReference type="NCBI Taxonomy" id="28447"/>
    <lineage>
        <taxon>Bacteria</taxon>
        <taxon>Bacillati</taxon>
        <taxon>Actinomycetota</taxon>
        <taxon>Actinomycetes</taxon>
        <taxon>Micrococcales</taxon>
        <taxon>Microbacteriaceae</taxon>
        <taxon>Clavibacter</taxon>
    </lineage>
</organism>
<evidence type="ECO:0000313" key="5">
    <source>
        <dbReference type="EMBL" id="OUE20606.1"/>
    </source>
</evidence>
<comment type="caution">
    <text evidence="5">The sequence shown here is derived from an EMBL/GenBank/DDBJ whole genome shotgun (WGS) entry which is preliminary data.</text>
</comment>
<feature type="chain" id="PRO_5012354891" evidence="3">
    <location>
        <begin position="41"/>
        <end position="279"/>
    </location>
</feature>
<dbReference type="RefSeq" id="WP_086521196.1">
    <property type="nucleotide sequence ID" value="NZ_MDJW01000008.1"/>
</dbReference>
<reference evidence="5 6" key="1">
    <citation type="submission" date="2016-08" db="EMBL/GenBank/DDBJ databases">
        <title>Genome sequence of Clavibacter michiganensis spp strain CFBP7494.</title>
        <authorList>
            <person name="Thapa S.P."/>
            <person name="Coaker G."/>
            <person name="Jacques M.-A."/>
        </authorList>
    </citation>
    <scope>NUCLEOTIDE SEQUENCE [LARGE SCALE GENOMIC DNA]</scope>
    <source>
        <strain evidence="5">CFBP7494</strain>
    </source>
</reference>
<keyword evidence="2" id="KW-0378">Hydrolase</keyword>
<keyword evidence="3" id="KW-0732">Signal</keyword>
<feature type="domain" description="PET hydrolase/cutinase-like" evidence="4">
    <location>
        <begin position="41"/>
        <end position="278"/>
    </location>
</feature>
<dbReference type="InterPro" id="IPR050261">
    <property type="entry name" value="FrsA_esterase"/>
</dbReference>
<evidence type="ECO:0000256" key="1">
    <source>
        <dbReference type="ARBA" id="ARBA00008645"/>
    </source>
</evidence>
<gene>
    <name evidence="5" type="primary">lip1_3</name>
    <name evidence="5" type="ORF">BFL34_01424</name>
</gene>
<accession>A0A251Y8L8</accession>
<name>A0A251Y8L8_9MICO</name>
<dbReference type="InterPro" id="IPR006311">
    <property type="entry name" value="TAT_signal"/>
</dbReference>